<dbReference type="Gene3D" id="1.25.40.10">
    <property type="entry name" value="Tetratricopeptide repeat domain"/>
    <property type="match status" value="1"/>
</dbReference>
<dbReference type="InterPro" id="IPR027417">
    <property type="entry name" value="P-loop_NTPase"/>
</dbReference>
<evidence type="ECO:0000313" key="3">
    <source>
        <dbReference type="EMBL" id="KAJ7366480.1"/>
    </source>
</evidence>
<evidence type="ECO:0000313" key="4">
    <source>
        <dbReference type="Proteomes" id="UP001218218"/>
    </source>
</evidence>
<dbReference type="Pfam" id="PF05729">
    <property type="entry name" value="NACHT"/>
    <property type="match status" value="1"/>
</dbReference>
<evidence type="ECO:0000259" key="2">
    <source>
        <dbReference type="Pfam" id="PF05729"/>
    </source>
</evidence>
<sequence length="955" mass="105662">MTRYFGRYSRGGASKSKSTTELRLGDNLSDANKQVIPDSSSYTIETVRQLADTVKSAASIIPVPGLSTVLTVAIKVLEACEEATVIEENVKGLHQRVCKLMLAVVHTVSKETSQELQGRITSLQSVLESILADVDKIKQQKQWLLVFFHGLNKERVDKCVGRLNAALEDFQVVGQLRVEDLLDKINTLLGKIKADSSTTAAQLDRIEDTMNRISQPHNAPSAVLRQDMPPPHHIFCGRDGLVKDTASLLTITDTSRVCITGVGGMGKTSVALAVIESVMKKGIFQKEYIFWIPCVEAKTSDLLRRILYSQLRIPAESYDSLDRLEEELKVNSKQRRLLLLDNFETPWLSNPGQDQANVRDILVRLANLPHVALLVTMTSGFAPGIGIRWEHRPLLPLDPAAARVAFESKYREAASNSGRELAGPDLDGLLNRPELDELLTSIGHIPLAITLAAANGGDLTTSLGDLLRDWKKAGTAMMPGEERLSMDETIGLSMERPVVKSNDDARTLLAILSMLPAGTTGANLDWWAPNLKSLPTAVRCLRTVALIEQGSGPFETSRIFLRPTIQSYMSHEGRISAEIREQVHDACYKFVLGHKSIPDDRKFKDDLKALGGEEINLQGLLMEIPIDAPRTDAIDALIAFGFYQAWTKPSTVVASRALDIARVKHDGRLDAAARRIAEAHHCLGRTLHRLDRYDEACPHFEEARRWFENLPGGADLHCAGECSMELSDTWMYMQKPKVEIASLVQKAMTDLSHDKTERYHVARGLFRTGDFLWWSQNQVKALESLSAAKAIFEELDCPASAAECLFSMARTHASEGNYLKALLIARDALAKARESGEARMIFDILNCMATYLILRGSHEEALVIIPQLLTSWQALGSPLCVGQSLELLAYNCAAMMDLPGARAAYTRAQAQFAKIGSTQGREDTTRCSRNLTSLERVAEMDPNIFSRLEKPVPMY</sequence>
<dbReference type="InterPro" id="IPR019734">
    <property type="entry name" value="TPR_rpt"/>
</dbReference>
<dbReference type="SUPFAM" id="SSF48452">
    <property type="entry name" value="TPR-like"/>
    <property type="match status" value="1"/>
</dbReference>
<protein>
    <recommendedName>
        <fullName evidence="2">NACHT domain-containing protein</fullName>
    </recommendedName>
</protein>
<organism evidence="3 4">
    <name type="scientific">Mycena albidolilacea</name>
    <dbReference type="NCBI Taxonomy" id="1033008"/>
    <lineage>
        <taxon>Eukaryota</taxon>
        <taxon>Fungi</taxon>
        <taxon>Dikarya</taxon>
        <taxon>Basidiomycota</taxon>
        <taxon>Agaricomycotina</taxon>
        <taxon>Agaricomycetes</taxon>
        <taxon>Agaricomycetidae</taxon>
        <taxon>Agaricales</taxon>
        <taxon>Marasmiineae</taxon>
        <taxon>Mycenaceae</taxon>
        <taxon>Mycena</taxon>
    </lineage>
</organism>
<proteinExistence type="predicted"/>
<dbReference type="CDD" id="cd21037">
    <property type="entry name" value="MLKL_NTD"/>
    <property type="match status" value="1"/>
</dbReference>
<dbReference type="InterPro" id="IPR011990">
    <property type="entry name" value="TPR-like_helical_dom_sf"/>
</dbReference>
<dbReference type="Gene3D" id="1.20.930.20">
    <property type="entry name" value="Adaptor protein Cbl, N-terminal domain"/>
    <property type="match status" value="1"/>
</dbReference>
<name>A0AAD7AR74_9AGAR</name>
<keyword evidence="4" id="KW-1185">Reference proteome</keyword>
<dbReference type="InterPro" id="IPR007111">
    <property type="entry name" value="NACHT_NTPase"/>
</dbReference>
<dbReference type="EMBL" id="JARIHO010000002">
    <property type="protein sequence ID" value="KAJ7366480.1"/>
    <property type="molecule type" value="Genomic_DNA"/>
</dbReference>
<accession>A0AAD7AR74</accession>
<comment type="caution">
    <text evidence="3">The sequence shown here is derived from an EMBL/GenBank/DDBJ whole genome shotgun (WGS) entry which is preliminary data.</text>
</comment>
<dbReference type="SMART" id="SM00028">
    <property type="entry name" value="TPR"/>
    <property type="match status" value="3"/>
</dbReference>
<gene>
    <name evidence="3" type="ORF">DFH08DRAFT_763693</name>
</gene>
<dbReference type="PANTHER" id="PTHR47691:SF3">
    <property type="entry name" value="HTH-TYPE TRANSCRIPTIONAL REGULATOR RV0890C-RELATED"/>
    <property type="match status" value="1"/>
</dbReference>
<dbReference type="Proteomes" id="UP001218218">
    <property type="component" value="Unassembled WGS sequence"/>
</dbReference>
<dbReference type="InterPro" id="IPR059179">
    <property type="entry name" value="MLKL-like_MCAfunc"/>
</dbReference>
<dbReference type="AlphaFoldDB" id="A0AAD7AR74"/>
<evidence type="ECO:0000256" key="1">
    <source>
        <dbReference type="SAM" id="MobiDB-lite"/>
    </source>
</evidence>
<dbReference type="PANTHER" id="PTHR47691">
    <property type="entry name" value="REGULATOR-RELATED"/>
    <property type="match status" value="1"/>
</dbReference>
<dbReference type="InterPro" id="IPR036537">
    <property type="entry name" value="Adaptor_Cbl_N_dom_sf"/>
</dbReference>
<dbReference type="GO" id="GO:0007166">
    <property type="term" value="P:cell surface receptor signaling pathway"/>
    <property type="evidence" value="ECO:0007669"/>
    <property type="project" value="InterPro"/>
</dbReference>
<feature type="region of interest" description="Disordered" evidence="1">
    <location>
        <begin position="1"/>
        <end position="21"/>
    </location>
</feature>
<feature type="domain" description="NACHT" evidence="2">
    <location>
        <begin position="256"/>
        <end position="381"/>
    </location>
</feature>
<dbReference type="SUPFAM" id="SSF52540">
    <property type="entry name" value="P-loop containing nucleoside triphosphate hydrolases"/>
    <property type="match status" value="1"/>
</dbReference>
<reference evidence="3" key="1">
    <citation type="submission" date="2023-03" db="EMBL/GenBank/DDBJ databases">
        <title>Massive genome expansion in bonnet fungi (Mycena s.s.) driven by repeated elements and novel gene families across ecological guilds.</title>
        <authorList>
            <consortium name="Lawrence Berkeley National Laboratory"/>
            <person name="Harder C.B."/>
            <person name="Miyauchi S."/>
            <person name="Viragh M."/>
            <person name="Kuo A."/>
            <person name="Thoen E."/>
            <person name="Andreopoulos B."/>
            <person name="Lu D."/>
            <person name="Skrede I."/>
            <person name="Drula E."/>
            <person name="Henrissat B."/>
            <person name="Morin E."/>
            <person name="Kohler A."/>
            <person name="Barry K."/>
            <person name="LaButti K."/>
            <person name="Morin E."/>
            <person name="Salamov A."/>
            <person name="Lipzen A."/>
            <person name="Mereny Z."/>
            <person name="Hegedus B."/>
            <person name="Baldrian P."/>
            <person name="Stursova M."/>
            <person name="Weitz H."/>
            <person name="Taylor A."/>
            <person name="Grigoriev I.V."/>
            <person name="Nagy L.G."/>
            <person name="Martin F."/>
            <person name="Kauserud H."/>
        </authorList>
    </citation>
    <scope>NUCLEOTIDE SEQUENCE</scope>
    <source>
        <strain evidence="3">CBHHK002</strain>
    </source>
</reference>
<dbReference type="Gene3D" id="3.40.50.300">
    <property type="entry name" value="P-loop containing nucleotide triphosphate hydrolases"/>
    <property type="match status" value="1"/>
</dbReference>